<reference evidence="2 3" key="1">
    <citation type="journal article" date="2020" name="ISME J.">
        <title>Uncovering the hidden diversity of litter-decomposition mechanisms in mushroom-forming fungi.</title>
        <authorList>
            <person name="Floudas D."/>
            <person name="Bentzer J."/>
            <person name="Ahren D."/>
            <person name="Johansson T."/>
            <person name="Persson P."/>
            <person name="Tunlid A."/>
        </authorList>
    </citation>
    <scope>NUCLEOTIDE SEQUENCE [LARGE SCALE GENOMIC DNA]</scope>
    <source>
        <strain evidence="2 3">CBS 101986</strain>
    </source>
</reference>
<dbReference type="EMBL" id="JAACJJ010000015">
    <property type="protein sequence ID" value="KAF5325554.1"/>
    <property type="molecule type" value="Genomic_DNA"/>
</dbReference>
<feature type="compositionally biased region" description="Basic and acidic residues" evidence="1">
    <location>
        <begin position="73"/>
        <end position="82"/>
    </location>
</feature>
<evidence type="ECO:0000313" key="2">
    <source>
        <dbReference type="EMBL" id="KAF5325554.1"/>
    </source>
</evidence>
<name>A0A8H5BLY9_9AGAR</name>
<comment type="caution">
    <text evidence="2">The sequence shown here is derived from an EMBL/GenBank/DDBJ whole genome shotgun (WGS) entry which is preliminary data.</text>
</comment>
<dbReference type="Proteomes" id="UP000567179">
    <property type="component" value="Unassembled WGS sequence"/>
</dbReference>
<feature type="region of interest" description="Disordered" evidence="1">
    <location>
        <begin position="71"/>
        <end position="101"/>
    </location>
</feature>
<gene>
    <name evidence="2" type="ORF">D9619_009686</name>
</gene>
<feature type="region of interest" description="Disordered" evidence="1">
    <location>
        <begin position="1"/>
        <end position="38"/>
    </location>
</feature>
<feature type="compositionally biased region" description="Low complexity" evidence="1">
    <location>
        <begin position="207"/>
        <end position="217"/>
    </location>
</feature>
<organism evidence="2 3">
    <name type="scientific">Psilocybe cf. subviscida</name>
    <dbReference type="NCBI Taxonomy" id="2480587"/>
    <lineage>
        <taxon>Eukaryota</taxon>
        <taxon>Fungi</taxon>
        <taxon>Dikarya</taxon>
        <taxon>Basidiomycota</taxon>
        <taxon>Agaricomycotina</taxon>
        <taxon>Agaricomycetes</taxon>
        <taxon>Agaricomycetidae</taxon>
        <taxon>Agaricales</taxon>
        <taxon>Agaricineae</taxon>
        <taxon>Strophariaceae</taxon>
        <taxon>Psilocybe</taxon>
    </lineage>
</organism>
<protein>
    <submittedName>
        <fullName evidence="2">Uncharacterized protein</fullName>
    </submittedName>
</protein>
<feature type="region of interest" description="Disordered" evidence="1">
    <location>
        <begin position="200"/>
        <end position="243"/>
    </location>
</feature>
<evidence type="ECO:0000313" key="3">
    <source>
        <dbReference type="Proteomes" id="UP000567179"/>
    </source>
</evidence>
<accession>A0A8H5BLY9</accession>
<evidence type="ECO:0000256" key="1">
    <source>
        <dbReference type="SAM" id="MobiDB-lite"/>
    </source>
</evidence>
<dbReference type="AlphaFoldDB" id="A0A8H5BLY9"/>
<sequence length="314" mass="34865">MSSSQVSLPSPKPFPWDSQEQTIRLVTSPDPTPKSDYQSALDYFEGAGRRFSYGLNPSDFESLDSIAIPSVENHADDERSSVEDFSLTSDGPRLRSDEVSPQARGCLHKVQRPDMSNDTDEVAEEGAETPNLVDGATMLPRSVNAMVRHQMIKSVENSPIFANTFERKRFIDLLKEPTTRSESVDHASVETMSVLGFLNSQPCPPESSLGRSISGSSETEFTENGIGSSGRGGDTSVTEETSVEEVLARVPTSYPTKVERPSAMEFGSFADWSRDAKHDIRAYQELVKSQEQQGKKKGLFNRAHNLLRRLKWRK</sequence>
<keyword evidence="3" id="KW-1185">Reference proteome</keyword>
<proteinExistence type="predicted"/>